<dbReference type="Proteomes" id="UP000053989">
    <property type="component" value="Unassembled WGS sequence"/>
</dbReference>
<dbReference type="OrthoDB" id="3267542at2759"/>
<feature type="region of interest" description="Disordered" evidence="1">
    <location>
        <begin position="161"/>
        <end position="182"/>
    </location>
</feature>
<gene>
    <name evidence="2" type="ORF">SCLCIDRAFT_1206636</name>
</gene>
<name>A0A0C3ECQ1_9AGAM</name>
<dbReference type="AlphaFoldDB" id="A0A0C3ECQ1"/>
<dbReference type="EMBL" id="KN822004">
    <property type="protein sequence ID" value="KIM70495.1"/>
    <property type="molecule type" value="Genomic_DNA"/>
</dbReference>
<reference evidence="2 3" key="1">
    <citation type="submission" date="2014-04" db="EMBL/GenBank/DDBJ databases">
        <authorList>
            <consortium name="DOE Joint Genome Institute"/>
            <person name="Kuo A."/>
            <person name="Kohler A."/>
            <person name="Nagy L.G."/>
            <person name="Floudas D."/>
            <person name="Copeland A."/>
            <person name="Barry K.W."/>
            <person name="Cichocki N."/>
            <person name="Veneault-Fourrey C."/>
            <person name="LaButti K."/>
            <person name="Lindquist E.A."/>
            <person name="Lipzen A."/>
            <person name="Lundell T."/>
            <person name="Morin E."/>
            <person name="Murat C."/>
            <person name="Sun H."/>
            <person name="Tunlid A."/>
            <person name="Henrissat B."/>
            <person name="Grigoriev I.V."/>
            <person name="Hibbett D.S."/>
            <person name="Martin F."/>
            <person name="Nordberg H.P."/>
            <person name="Cantor M.N."/>
            <person name="Hua S.X."/>
        </authorList>
    </citation>
    <scope>NUCLEOTIDE SEQUENCE [LARGE SCALE GENOMIC DNA]</scope>
    <source>
        <strain evidence="2 3">Foug A</strain>
    </source>
</reference>
<evidence type="ECO:0000256" key="1">
    <source>
        <dbReference type="SAM" id="MobiDB-lite"/>
    </source>
</evidence>
<evidence type="ECO:0000313" key="2">
    <source>
        <dbReference type="EMBL" id="KIM70495.1"/>
    </source>
</evidence>
<protein>
    <submittedName>
        <fullName evidence="2">Uncharacterized protein</fullName>
    </submittedName>
</protein>
<dbReference type="HOGENOM" id="CLU_1482173_0_0_1"/>
<accession>A0A0C3ECQ1</accession>
<dbReference type="InParanoid" id="A0A0C3ECQ1"/>
<organism evidence="2 3">
    <name type="scientific">Scleroderma citrinum Foug A</name>
    <dbReference type="NCBI Taxonomy" id="1036808"/>
    <lineage>
        <taxon>Eukaryota</taxon>
        <taxon>Fungi</taxon>
        <taxon>Dikarya</taxon>
        <taxon>Basidiomycota</taxon>
        <taxon>Agaricomycotina</taxon>
        <taxon>Agaricomycetes</taxon>
        <taxon>Agaricomycetidae</taxon>
        <taxon>Boletales</taxon>
        <taxon>Sclerodermatineae</taxon>
        <taxon>Sclerodermataceae</taxon>
        <taxon>Scleroderma</taxon>
    </lineage>
</organism>
<keyword evidence="3" id="KW-1185">Reference proteome</keyword>
<proteinExistence type="predicted"/>
<sequence length="182" mass="20081">MAHYAPSTSSRTVLPPIRTLLDSLEMLEERPVLPSLDKIYGSQELDRETARIHIRNPTTCNRQRRQVPTTLRTPSPTLPCASSSYVRPGAHKASLPQKVRLVPTSIENADAVVVIPPPPTVPHACQAQPLLLVGPALQRFRQPNRQLAKGSRVHPYRIVRGTPEPHAPQRPPMGASNANMKV</sequence>
<evidence type="ECO:0000313" key="3">
    <source>
        <dbReference type="Proteomes" id="UP000053989"/>
    </source>
</evidence>
<reference evidence="3" key="2">
    <citation type="submission" date="2015-01" db="EMBL/GenBank/DDBJ databases">
        <title>Evolutionary Origins and Diversification of the Mycorrhizal Mutualists.</title>
        <authorList>
            <consortium name="DOE Joint Genome Institute"/>
            <consortium name="Mycorrhizal Genomics Consortium"/>
            <person name="Kohler A."/>
            <person name="Kuo A."/>
            <person name="Nagy L.G."/>
            <person name="Floudas D."/>
            <person name="Copeland A."/>
            <person name="Barry K.W."/>
            <person name="Cichocki N."/>
            <person name="Veneault-Fourrey C."/>
            <person name="LaButti K."/>
            <person name="Lindquist E.A."/>
            <person name="Lipzen A."/>
            <person name="Lundell T."/>
            <person name="Morin E."/>
            <person name="Murat C."/>
            <person name="Riley R."/>
            <person name="Ohm R."/>
            <person name="Sun H."/>
            <person name="Tunlid A."/>
            <person name="Henrissat B."/>
            <person name="Grigoriev I.V."/>
            <person name="Hibbett D.S."/>
            <person name="Martin F."/>
        </authorList>
    </citation>
    <scope>NUCLEOTIDE SEQUENCE [LARGE SCALE GENOMIC DNA]</scope>
    <source>
        <strain evidence="3">Foug A</strain>
    </source>
</reference>